<feature type="transmembrane region" description="Helical" evidence="9">
    <location>
        <begin position="360"/>
        <end position="383"/>
    </location>
</feature>
<dbReference type="STRING" id="415425.SAMN05444363_1932"/>
<keyword evidence="3" id="KW-0050">Antiport</keyword>
<dbReference type="RefSeq" id="WP_073310830.1">
    <property type="nucleotide sequence ID" value="NZ_FQZI01000003.1"/>
</dbReference>
<keyword evidence="4" id="KW-1003">Cell membrane</keyword>
<evidence type="ECO:0000256" key="7">
    <source>
        <dbReference type="ARBA" id="ARBA00023065"/>
    </source>
</evidence>
<feature type="domain" description="Cation/H+ exchanger transmembrane" evidence="10">
    <location>
        <begin position="12"/>
        <end position="380"/>
    </location>
</feature>
<feature type="transmembrane region" description="Helical" evidence="9">
    <location>
        <begin position="335"/>
        <end position="354"/>
    </location>
</feature>
<feature type="transmembrane region" description="Helical" evidence="9">
    <location>
        <begin position="212"/>
        <end position="228"/>
    </location>
</feature>
<protein>
    <submittedName>
        <fullName evidence="11">Sodium/proton antiporter, CPA1 family</fullName>
    </submittedName>
</protein>
<evidence type="ECO:0000256" key="4">
    <source>
        <dbReference type="ARBA" id="ARBA00022475"/>
    </source>
</evidence>
<dbReference type="GO" id="GO:1902600">
    <property type="term" value="P:proton transmembrane transport"/>
    <property type="evidence" value="ECO:0007669"/>
    <property type="project" value="InterPro"/>
</dbReference>
<feature type="transmembrane region" description="Helical" evidence="9">
    <location>
        <begin position="308"/>
        <end position="328"/>
    </location>
</feature>
<proteinExistence type="predicted"/>
<reference evidence="12" key="1">
    <citation type="submission" date="2016-11" db="EMBL/GenBank/DDBJ databases">
        <authorList>
            <person name="Varghese N."/>
            <person name="Submissions S."/>
        </authorList>
    </citation>
    <scope>NUCLEOTIDE SEQUENCE [LARGE SCALE GENOMIC DNA]</scope>
    <source>
        <strain evidence="12">DSM 18829</strain>
    </source>
</reference>
<accession>A0A1M6EST7</accession>
<dbReference type="AlphaFoldDB" id="A0A1M6EST7"/>
<evidence type="ECO:0000313" key="11">
    <source>
        <dbReference type="EMBL" id="SHI88419.1"/>
    </source>
</evidence>
<dbReference type="PANTHER" id="PTHR32507:SF0">
    <property type="entry name" value="NA(+)_H(+) ANTIPORTER 2-RELATED"/>
    <property type="match status" value="1"/>
</dbReference>
<feature type="transmembrane region" description="Helical" evidence="9">
    <location>
        <begin position="234"/>
        <end position="252"/>
    </location>
</feature>
<evidence type="ECO:0000256" key="3">
    <source>
        <dbReference type="ARBA" id="ARBA00022449"/>
    </source>
</evidence>
<evidence type="ECO:0000313" key="12">
    <source>
        <dbReference type="Proteomes" id="UP000184488"/>
    </source>
</evidence>
<feature type="transmembrane region" description="Helical" evidence="9">
    <location>
        <begin position="28"/>
        <end position="46"/>
    </location>
</feature>
<dbReference type="InterPro" id="IPR038770">
    <property type="entry name" value="Na+/solute_symporter_sf"/>
</dbReference>
<feature type="transmembrane region" description="Helical" evidence="9">
    <location>
        <begin position="273"/>
        <end position="296"/>
    </location>
</feature>
<evidence type="ECO:0000256" key="6">
    <source>
        <dbReference type="ARBA" id="ARBA00022989"/>
    </source>
</evidence>
<feature type="transmembrane region" description="Helical" evidence="9">
    <location>
        <begin position="183"/>
        <end position="205"/>
    </location>
</feature>
<feature type="transmembrane region" description="Helical" evidence="9">
    <location>
        <begin position="52"/>
        <end position="72"/>
    </location>
</feature>
<keyword evidence="8 9" id="KW-0472">Membrane</keyword>
<feature type="transmembrane region" description="Helical" evidence="9">
    <location>
        <begin position="92"/>
        <end position="114"/>
    </location>
</feature>
<keyword evidence="7" id="KW-0406">Ion transport</keyword>
<dbReference type="InterPro" id="IPR006153">
    <property type="entry name" value="Cation/H_exchanger_TM"/>
</dbReference>
<dbReference type="Proteomes" id="UP000184488">
    <property type="component" value="Unassembled WGS sequence"/>
</dbReference>
<keyword evidence="5 9" id="KW-0812">Transmembrane</keyword>
<keyword evidence="2" id="KW-0813">Transport</keyword>
<comment type="subcellular location">
    <subcellularLocation>
        <location evidence="1">Cell membrane</location>
        <topology evidence="1">Multi-pass membrane protein</topology>
    </subcellularLocation>
</comment>
<dbReference type="Pfam" id="PF00999">
    <property type="entry name" value="Na_H_Exchanger"/>
    <property type="match status" value="1"/>
</dbReference>
<organism evidence="11 12">
    <name type="scientific">Flavobacterium terrae</name>
    <dbReference type="NCBI Taxonomy" id="415425"/>
    <lineage>
        <taxon>Bacteria</taxon>
        <taxon>Pseudomonadati</taxon>
        <taxon>Bacteroidota</taxon>
        <taxon>Flavobacteriia</taxon>
        <taxon>Flavobacteriales</taxon>
        <taxon>Flavobacteriaceae</taxon>
        <taxon>Flavobacterium</taxon>
    </lineage>
</organism>
<dbReference type="EMBL" id="FQZI01000003">
    <property type="protein sequence ID" value="SHI88419.1"/>
    <property type="molecule type" value="Genomic_DNA"/>
</dbReference>
<dbReference type="GO" id="GO:0015297">
    <property type="term" value="F:antiporter activity"/>
    <property type="evidence" value="ECO:0007669"/>
    <property type="project" value="UniProtKB-KW"/>
</dbReference>
<evidence type="ECO:0000259" key="10">
    <source>
        <dbReference type="Pfam" id="PF00999"/>
    </source>
</evidence>
<dbReference type="Gene3D" id="1.20.1530.20">
    <property type="match status" value="1"/>
</dbReference>
<dbReference type="GO" id="GO:0005886">
    <property type="term" value="C:plasma membrane"/>
    <property type="evidence" value="ECO:0007669"/>
    <property type="project" value="UniProtKB-SubCell"/>
</dbReference>
<feature type="transmembrane region" description="Helical" evidence="9">
    <location>
        <begin position="120"/>
        <end position="138"/>
    </location>
</feature>
<evidence type="ECO:0000256" key="8">
    <source>
        <dbReference type="ARBA" id="ARBA00023136"/>
    </source>
</evidence>
<evidence type="ECO:0000256" key="1">
    <source>
        <dbReference type="ARBA" id="ARBA00004651"/>
    </source>
</evidence>
<sequence>MEIHLIIALCVLVLIAYLFDISSRKTKIPTVIFLLIMGWAINQVTLRSGIRIPDLTLLLPLFGTLGLILIVLEGGLELEINKSKIAFIKKPILSALISLFALYIIIGCTFHYWLGINLNISFLNAIPFCVISSAIAIPSAANFSKKNKEFVIYETSMSDIFGVILFNFMIANEIINASSFFVFFYNLIIILIISLIASIALAFFIKKIDHNVKFIPITIMVVLIYALSKIYHLPALMFILIFGIFLNNLDELNRIDFIKKLEPEKLNLEVQRFSKLVTEITFLVRTIFFLLLGYTIQTNEVLNTETLPVALIIVSIIYLFRIIHLLIIKENLMPLLFMVPRGLITVVLFISIPVNKQTEIINQSLLIQVILLTLLVMMFGLLFNKKTTKNEF</sequence>
<dbReference type="OrthoDB" id="643057at2"/>
<evidence type="ECO:0000256" key="5">
    <source>
        <dbReference type="ARBA" id="ARBA00022692"/>
    </source>
</evidence>
<gene>
    <name evidence="11" type="ORF">SAMN05444363_1932</name>
</gene>
<evidence type="ECO:0000256" key="2">
    <source>
        <dbReference type="ARBA" id="ARBA00022448"/>
    </source>
</evidence>
<feature type="transmembrane region" description="Helical" evidence="9">
    <location>
        <begin position="6"/>
        <end position="21"/>
    </location>
</feature>
<keyword evidence="6 9" id="KW-1133">Transmembrane helix</keyword>
<evidence type="ECO:0000256" key="9">
    <source>
        <dbReference type="SAM" id="Phobius"/>
    </source>
</evidence>
<dbReference type="PANTHER" id="PTHR32507">
    <property type="entry name" value="NA(+)/H(+) ANTIPORTER 1"/>
    <property type="match status" value="1"/>
</dbReference>
<name>A0A1M6EST7_9FLAO</name>
<keyword evidence="12" id="KW-1185">Reference proteome</keyword>
<feature type="transmembrane region" description="Helical" evidence="9">
    <location>
        <begin position="150"/>
        <end position="171"/>
    </location>
</feature>